<feature type="compositionally biased region" description="Basic and acidic residues" evidence="1">
    <location>
        <begin position="145"/>
        <end position="159"/>
    </location>
</feature>
<keyword evidence="3" id="KW-1185">Reference proteome</keyword>
<evidence type="ECO:0000313" key="2">
    <source>
        <dbReference type="EMBL" id="GAA5158349.1"/>
    </source>
</evidence>
<organism evidence="2 3">
    <name type="scientific">Pseudonocardia eucalypti</name>
    <dbReference type="NCBI Taxonomy" id="648755"/>
    <lineage>
        <taxon>Bacteria</taxon>
        <taxon>Bacillati</taxon>
        <taxon>Actinomycetota</taxon>
        <taxon>Actinomycetes</taxon>
        <taxon>Pseudonocardiales</taxon>
        <taxon>Pseudonocardiaceae</taxon>
        <taxon>Pseudonocardia</taxon>
    </lineage>
</organism>
<name>A0ABP9Q8C5_9PSEU</name>
<dbReference type="Proteomes" id="UP001428817">
    <property type="component" value="Unassembled WGS sequence"/>
</dbReference>
<sequence length="169" mass="17659">MRLAERNGLAPRAVIAGAALAGVLLLAAAVTALTPSGDAASRAAAVLDAKQAKGGGKHHQNADCDEKISDLDKAEDVLNNLDDIIAKGDTQKVYCVQINDKEFGSLEEAGLDPDDFPLDGIRISGKGVDGLKIGGIDLDKLIDRAKDGKHSDHSDKDSEKDDEDDDSGN</sequence>
<feature type="region of interest" description="Disordered" evidence="1">
    <location>
        <begin position="145"/>
        <end position="169"/>
    </location>
</feature>
<dbReference type="RefSeq" id="WP_185059122.1">
    <property type="nucleotide sequence ID" value="NZ_BAABJP010000015.1"/>
</dbReference>
<evidence type="ECO:0000256" key="1">
    <source>
        <dbReference type="SAM" id="MobiDB-lite"/>
    </source>
</evidence>
<comment type="caution">
    <text evidence="2">The sequence shown here is derived from an EMBL/GenBank/DDBJ whole genome shotgun (WGS) entry which is preliminary data.</text>
</comment>
<gene>
    <name evidence="2" type="ORF">GCM10023321_37990</name>
</gene>
<evidence type="ECO:0000313" key="3">
    <source>
        <dbReference type="Proteomes" id="UP001428817"/>
    </source>
</evidence>
<protein>
    <submittedName>
        <fullName evidence="2">Uncharacterized protein</fullName>
    </submittedName>
</protein>
<dbReference type="EMBL" id="BAABJP010000015">
    <property type="protein sequence ID" value="GAA5158349.1"/>
    <property type="molecule type" value="Genomic_DNA"/>
</dbReference>
<reference evidence="3" key="1">
    <citation type="journal article" date="2019" name="Int. J. Syst. Evol. Microbiol.">
        <title>The Global Catalogue of Microorganisms (GCM) 10K type strain sequencing project: providing services to taxonomists for standard genome sequencing and annotation.</title>
        <authorList>
            <consortium name="The Broad Institute Genomics Platform"/>
            <consortium name="The Broad Institute Genome Sequencing Center for Infectious Disease"/>
            <person name="Wu L."/>
            <person name="Ma J."/>
        </authorList>
    </citation>
    <scope>NUCLEOTIDE SEQUENCE [LARGE SCALE GENOMIC DNA]</scope>
    <source>
        <strain evidence="3">JCM 18303</strain>
    </source>
</reference>
<feature type="compositionally biased region" description="Acidic residues" evidence="1">
    <location>
        <begin position="160"/>
        <end position="169"/>
    </location>
</feature>
<proteinExistence type="predicted"/>
<accession>A0ABP9Q8C5</accession>